<accession>L5M8V6</accession>
<dbReference type="EMBL" id="KB103234">
    <property type="protein sequence ID" value="ELK34158.1"/>
    <property type="molecule type" value="Genomic_DNA"/>
</dbReference>
<feature type="region of interest" description="Disordered" evidence="1">
    <location>
        <begin position="1"/>
        <end position="23"/>
    </location>
</feature>
<reference evidence="4" key="1">
    <citation type="journal article" date="2013" name="Science">
        <title>Comparative analysis of bat genomes provides insight into the evolution of flight and immunity.</title>
        <authorList>
            <person name="Zhang G."/>
            <person name="Cowled C."/>
            <person name="Shi Z."/>
            <person name="Huang Z."/>
            <person name="Bishop-Lilly K.A."/>
            <person name="Fang X."/>
            <person name="Wynne J.W."/>
            <person name="Xiong Z."/>
            <person name="Baker M.L."/>
            <person name="Zhao W."/>
            <person name="Tachedjian M."/>
            <person name="Zhu Y."/>
            <person name="Zhou P."/>
            <person name="Jiang X."/>
            <person name="Ng J."/>
            <person name="Yang L."/>
            <person name="Wu L."/>
            <person name="Xiao J."/>
            <person name="Feng Y."/>
            <person name="Chen Y."/>
            <person name="Sun X."/>
            <person name="Zhang Y."/>
            <person name="Marsh G.A."/>
            <person name="Crameri G."/>
            <person name="Broder C.C."/>
            <person name="Frey K.G."/>
            <person name="Wang L.F."/>
            <person name="Wang J."/>
        </authorList>
    </citation>
    <scope>NUCLEOTIDE SEQUENCE [LARGE SCALE GENOMIC DNA]</scope>
</reference>
<feature type="domain" description="Signal-induced proliferation-associated 1-like protein C-terminal" evidence="2">
    <location>
        <begin position="2"/>
        <end position="103"/>
    </location>
</feature>
<dbReference type="Proteomes" id="UP000010556">
    <property type="component" value="Unassembled WGS sequence"/>
</dbReference>
<evidence type="ECO:0000259" key="2">
    <source>
        <dbReference type="Pfam" id="PF11881"/>
    </source>
</evidence>
<dbReference type="InterPro" id="IPR021818">
    <property type="entry name" value="SIPA1L_C"/>
</dbReference>
<proteinExistence type="predicted"/>
<evidence type="ECO:0000313" key="3">
    <source>
        <dbReference type="EMBL" id="ELK34158.1"/>
    </source>
</evidence>
<organism evidence="3 4">
    <name type="scientific">Myotis davidii</name>
    <name type="common">David's myotis</name>
    <dbReference type="NCBI Taxonomy" id="225400"/>
    <lineage>
        <taxon>Eukaryota</taxon>
        <taxon>Metazoa</taxon>
        <taxon>Chordata</taxon>
        <taxon>Craniata</taxon>
        <taxon>Vertebrata</taxon>
        <taxon>Euteleostomi</taxon>
        <taxon>Mammalia</taxon>
        <taxon>Eutheria</taxon>
        <taxon>Laurasiatheria</taxon>
        <taxon>Chiroptera</taxon>
        <taxon>Yangochiroptera</taxon>
        <taxon>Vespertilionidae</taxon>
        <taxon>Myotis</taxon>
    </lineage>
</organism>
<evidence type="ECO:0000313" key="4">
    <source>
        <dbReference type="Proteomes" id="UP000010556"/>
    </source>
</evidence>
<name>L5M8V6_MYODS</name>
<dbReference type="Pfam" id="PF11881">
    <property type="entry name" value="SPAR_C"/>
    <property type="match status" value="1"/>
</dbReference>
<gene>
    <name evidence="3" type="ORF">MDA_GLEAN10004617</name>
</gene>
<sequence length="105" mass="11589">MELMSPAAQHPTAAGEAGSETQHVLSKEDFVKLMLPDSPFAEEGRRKFSFYGNLSPRRSLYRTLSDESMCGHRRAWAACAVDAQPLSHTSQALFHFKACTFPGSV</sequence>
<protein>
    <submittedName>
        <fullName evidence="3">Signal-induced proliferation-associated 1-like protein 2</fullName>
    </submittedName>
</protein>
<dbReference type="AlphaFoldDB" id="L5M8V6"/>
<evidence type="ECO:0000256" key="1">
    <source>
        <dbReference type="SAM" id="MobiDB-lite"/>
    </source>
</evidence>
<keyword evidence="4" id="KW-1185">Reference proteome</keyword>